<protein>
    <submittedName>
        <fullName evidence="1">Enoyl-CoA hydratase/isomerase family protein</fullName>
    </submittedName>
</protein>
<comment type="caution">
    <text evidence="1">The sequence shown here is derived from an EMBL/GenBank/DDBJ whole genome shotgun (WGS) entry which is preliminary data.</text>
</comment>
<dbReference type="Proteomes" id="UP001597492">
    <property type="component" value="Unassembled WGS sequence"/>
</dbReference>
<dbReference type="EMBL" id="JBHUNE010000008">
    <property type="protein sequence ID" value="MFD2758970.1"/>
    <property type="molecule type" value="Genomic_DNA"/>
</dbReference>
<evidence type="ECO:0000313" key="2">
    <source>
        <dbReference type="Proteomes" id="UP001597492"/>
    </source>
</evidence>
<proteinExistence type="predicted"/>
<dbReference type="PANTHER" id="PTHR43459">
    <property type="entry name" value="ENOYL-COA HYDRATASE"/>
    <property type="match status" value="1"/>
</dbReference>
<evidence type="ECO:0000313" key="1">
    <source>
        <dbReference type="EMBL" id="MFD2758970.1"/>
    </source>
</evidence>
<accession>A0ABW5UZU6</accession>
<dbReference type="InterPro" id="IPR001753">
    <property type="entry name" value="Enoyl-CoA_hydra/iso"/>
</dbReference>
<reference evidence="2" key="1">
    <citation type="journal article" date="2019" name="Int. J. Syst. Evol. Microbiol.">
        <title>The Global Catalogue of Microorganisms (GCM) 10K type strain sequencing project: providing services to taxonomists for standard genome sequencing and annotation.</title>
        <authorList>
            <consortium name="The Broad Institute Genomics Platform"/>
            <consortium name="The Broad Institute Genome Sequencing Center for Infectious Disease"/>
            <person name="Wu L."/>
            <person name="Ma J."/>
        </authorList>
    </citation>
    <scope>NUCLEOTIDE SEQUENCE [LARGE SCALE GENOMIC DNA]</scope>
    <source>
        <strain evidence="2">TISTR 1514</strain>
    </source>
</reference>
<dbReference type="InterPro" id="IPR029045">
    <property type="entry name" value="ClpP/crotonase-like_dom_sf"/>
</dbReference>
<dbReference type="PANTHER" id="PTHR43459:SF1">
    <property type="entry name" value="EG:BACN32G11.4 PROTEIN"/>
    <property type="match status" value="1"/>
</dbReference>
<dbReference type="Pfam" id="PF00378">
    <property type="entry name" value="ECH_1"/>
    <property type="match status" value="1"/>
</dbReference>
<dbReference type="CDD" id="cd06558">
    <property type="entry name" value="crotonase-like"/>
    <property type="match status" value="1"/>
</dbReference>
<organism evidence="1 2">
    <name type="scientific">Gulosibacter faecalis</name>
    <dbReference type="NCBI Taxonomy" id="272240"/>
    <lineage>
        <taxon>Bacteria</taxon>
        <taxon>Bacillati</taxon>
        <taxon>Actinomycetota</taxon>
        <taxon>Actinomycetes</taxon>
        <taxon>Micrococcales</taxon>
        <taxon>Microbacteriaceae</taxon>
        <taxon>Gulosibacter</taxon>
    </lineage>
</organism>
<dbReference type="RefSeq" id="WP_019617448.1">
    <property type="nucleotide sequence ID" value="NZ_JBHUNE010000008.1"/>
</dbReference>
<keyword evidence="2" id="KW-1185">Reference proteome</keyword>
<sequence>MIESNLEGRVVELVLAAPERLNAVGADDLDALATAVAQAQSRFDAGEIGALLLRGDGRAFCSGRDISGVDPAEDDVLGYLEGSLGETMRRLAEFPGPTFAAVQGACLGVGLGLALACDVVYVAEHAKLGSPFANLGATLDSGGHWLFAERLGPHRTLDLIYTAELMSGREAVEQGLFSRWVADDELLTFTRERAQRAASGASRAFAASKQLVRQIRDERIGLWESIAAENLAQADLCSTEDYREGFAAFQQKRRPNFTGQ</sequence>
<dbReference type="SUPFAM" id="SSF52096">
    <property type="entry name" value="ClpP/crotonase"/>
    <property type="match status" value="1"/>
</dbReference>
<gene>
    <name evidence="1" type="ORF">ACFSW7_11355</name>
</gene>
<name>A0ABW5UZU6_9MICO</name>
<dbReference type="Gene3D" id="3.90.226.10">
    <property type="entry name" value="2-enoyl-CoA Hydratase, Chain A, domain 1"/>
    <property type="match status" value="1"/>
</dbReference>